<gene>
    <name evidence="1" type="ORF">EB796_007739</name>
</gene>
<dbReference type="EMBL" id="VXIV02001195">
    <property type="protein sequence ID" value="KAF6033950.1"/>
    <property type="molecule type" value="Genomic_DNA"/>
</dbReference>
<dbReference type="Proteomes" id="UP000593567">
    <property type="component" value="Unassembled WGS sequence"/>
</dbReference>
<accession>A0A7J7K5P2</accession>
<organism evidence="1 2">
    <name type="scientific">Bugula neritina</name>
    <name type="common">Brown bryozoan</name>
    <name type="synonym">Sertularia neritina</name>
    <dbReference type="NCBI Taxonomy" id="10212"/>
    <lineage>
        <taxon>Eukaryota</taxon>
        <taxon>Metazoa</taxon>
        <taxon>Spiralia</taxon>
        <taxon>Lophotrochozoa</taxon>
        <taxon>Bryozoa</taxon>
        <taxon>Gymnolaemata</taxon>
        <taxon>Cheilostomatida</taxon>
        <taxon>Flustrina</taxon>
        <taxon>Buguloidea</taxon>
        <taxon>Bugulidae</taxon>
        <taxon>Bugula</taxon>
    </lineage>
</organism>
<proteinExistence type="predicted"/>
<reference evidence="1" key="1">
    <citation type="submission" date="2020-06" db="EMBL/GenBank/DDBJ databases">
        <title>Draft genome of Bugula neritina, a colonial animal packing powerful symbionts and potential medicines.</title>
        <authorList>
            <person name="Rayko M."/>
        </authorList>
    </citation>
    <scope>NUCLEOTIDE SEQUENCE [LARGE SCALE GENOMIC DNA]</scope>
    <source>
        <strain evidence="1">Kwan_BN1</strain>
    </source>
</reference>
<protein>
    <submittedName>
        <fullName evidence="1">Uncharacterized protein</fullName>
    </submittedName>
</protein>
<name>A0A7J7K5P2_BUGNE</name>
<sequence length="78" mass="8579">MRDKQYSNSKHLQALAKMWAVLAGVCQSRAYKCRPSQHVPSELPHTPTLSTGQVVSMATLKVMPAMATVNGTTFTQIF</sequence>
<keyword evidence="2" id="KW-1185">Reference proteome</keyword>
<evidence type="ECO:0000313" key="1">
    <source>
        <dbReference type="EMBL" id="KAF6033950.1"/>
    </source>
</evidence>
<dbReference type="AlphaFoldDB" id="A0A7J7K5P2"/>
<comment type="caution">
    <text evidence="1">The sequence shown here is derived from an EMBL/GenBank/DDBJ whole genome shotgun (WGS) entry which is preliminary data.</text>
</comment>
<evidence type="ECO:0000313" key="2">
    <source>
        <dbReference type="Proteomes" id="UP000593567"/>
    </source>
</evidence>